<dbReference type="Proteomes" id="UP001649473">
    <property type="component" value="Chromosome"/>
</dbReference>
<sequence>MPSILADAPCADRRARGIRGLSAEASICYEVATGDDPVRPFRRDRGSLVCLASVDS</sequence>
<name>A0ABY3T9U2_9MICO</name>
<organism evidence="1 2">
    <name type="scientific">Clavibacter seminis</name>
    <dbReference type="NCBI Taxonomy" id="2860285"/>
    <lineage>
        <taxon>Bacteria</taxon>
        <taxon>Bacillati</taxon>
        <taxon>Actinomycetota</taxon>
        <taxon>Actinomycetes</taxon>
        <taxon>Micrococcales</taxon>
        <taxon>Microbacteriaceae</taxon>
        <taxon>Clavibacter</taxon>
    </lineage>
</organism>
<gene>
    <name evidence="1" type="ORF">KYT88_07925</name>
</gene>
<keyword evidence="2" id="KW-1185">Reference proteome</keyword>
<dbReference type="RefSeq" id="WP_156032224.1">
    <property type="nucleotide sequence ID" value="NZ_CP083439.1"/>
</dbReference>
<protein>
    <submittedName>
        <fullName evidence="1">Uncharacterized protein</fullName>
    </submittedName>
</protein>
<proteinExistence type="predicted"/>
<evidence type="ECO:0000313" key="2">
    <source>
        <dbReference type="Proteomes" id="UP001649473"/>
    </source>
</evidence>
<evidence type="ECO:0000313" key="1">
    <source>
        <dbReference type="EMBL" id="UKF23671.1"/>
    </source>
</evidence>
<accession>A0ABY3T9U2</accession>
<dbReference type="EMBL" id="CP083439">
    <property type="protein sequence ID" value="UKF23671.1"/>
    <property type="molecule type" value="Genomic_DNA"/>
</dbReference>
<reference evidence="2" key="1">
    <citation type="submission" date="2024-08" db="EMBL/GenBank/DDBJ databases">
        <title>Description of the novel species Clavibacter lycopersicum isolated from tomato seeds.</title>
        <authorList>
            <person name="Arizala E.D."/>
            <person name="Dobhal S."/>
            <person name="Alvarez A."/>
            <person name="Arif M."/>
        </authorList>
    </citation>
    <scope>NUCLEOTIDE SEQUENCE [LARGE SCALE GENOMIC DNA]</scope>
    <source>
        <strain evidence="2">A6099</strain>
    </source>
</reference>